<comment type="caution">
    <text evidence="4">The sequence shown here is derived from an EMBL/GenBank/DDBJ whole genome shotgun (WGS) entry which is preliminary data.</text>
</comment>
<dbReference type="Gene3D" id="3.30.479.30">
    <property type="entry name" value="Band 7 domain"/>
    <property type="match status" value="1"/>
</dbReference>
<dbReference type="Proteomes" id="UP000265715">
    <property type="component" value="Unassembled WGS sequence"/>
</dbReference>
<keyword evidence="2" id="KW-1133">Transmembrane helix</keyword>
<dbReference type="SUPFAM" id="SSF117892">
    <property type="entry name" value="Band 7/SPFH domain"/>
    <property type="match status" value="1"/>
</dbReference>
<proteinExistence type="predicted"/>
<reference evidence="4 5" key="1">
    <citation type="submission" date="2018-08" db="EMBL/GenBank/DDBJ databases">
        <title>Meiothermus terrae DSM 26712 genome sequencing project.</title>
        <authorList>
            <person name="Da Costa M.S."/>
            <person name="Albuquerque L."/>
            <person name="Raposo P."/>
            <person name="Froufe H.J.C."/>
            <person name="Barroso C.S."/>
            <person name="Egas C."/>
        </authorList>
    </citation>
    <scope>NUCLEOTIDE SEQUENCE [LARGE SCALE GENOMIC DNA]</scope>
    <source>
        <strain evidence="4 5">DSM 26712</strain>
    </source>
</reference>
<dbReference type="EMBL" id="QXDL01000097">
    <property type="protein sequence ID" value="RIH83230.1"/>
    <property type="molecule type" value="Genomic_DNA"/>
</dbReference>
<keyword evidence="2" id="KW-0472">Membrane</keyword>
<feature type="coiled-coil region" evidence="1">
    <location>
        <begin position="211"/>
        <end position="245"/>
    </location>
</feature>
<evidence type="ECO:0000256" key="2">
    <source>
        <dbReference type="SAM" id="Phobius"/>
    </source>
</evidence>
<dbReference type="Pfam" id="PF01145">
    <property type="entry name" value="Band_7"/>
    <property type="match status" value="1"/>
</dbReference>
<sequence>MLTLIGIALLVLGIVLLVQPGRRSLGGLVAIIGLGIAVLSQSFVVIPAGHVGVVFNVFGGVQPTPLGEGFRIVLPGIQNVVLYDARLKEVTLAVPTPGTRQPGPSEEAITARSKEGLEIGVDVTVQYRIKRGEAAQLHRNVGPGYVDTLVVPQIRSKVRDAVGLFNAADLISTQRTQLEAAVTRELSEDLNAQHVELISVLLRRIDIPQSVAKVIEEKQTAEQQVQVAENRRRQAEIDAQRAVVQAKGERDAAILKAEGEARAIQLRGEALRRSPEVIQLTVAEKLSPGINTVLLPSDGNFLLDLRNLQTLNRTAPAR</sequence>
<evidence type="ECO:0000313" key="4">
    <source>
        <dbReference type="EMBL" id="RIH83230.1"/>
    </source>
</evidence>
<dbReference type="OrthoDB" id="9792660at2"/>
<evidence type="ECO:0000313" key="5">
    <source>
        <dbReference type="Proteomes" id="UP000265715"/>
    </source>
</evidence>
<name>A0A399EIX0_9DEIN</name>
<gene>
    <name evidence="4" type="ORF">Mterra_02357</name>
</gene>
<keyword evidence="1" id="KW-0175">Coiled coil</keyword>
<keyword evidence="5" id="KW-1185">Reference proteome</keyword>
<feature type="domain" description="Band 7" evidence="3">
    <location>
        <begin position="41"/>
        <end position="219"/>
    </location>
</feature>
<dbReference type="PANTHER" id="PTHR23222:SF0">
    <property type="entry name" value="PROHIBITIN 1"/>
    <property type="match status" value="1"/>
</dbReference>
<protein>
    <submittedName>
        <fullName evidence="4">HflC protein</fullName>
    </submittedName>
</protein>
<accession>A0A399EIX0</accession>
<dbReference type="InterPro" id="IPR036013">
    <property type="entry name" value="Band_7/SPFH_dom_sf"/>
</dbReference>
<feature type="transmembrane region" description="Helical" evidence="2">
    <location>
        <begin position="27"/>
        <end position="46"/>
    </location>
</feature>
<dbReference type="RefSeq" id="WP_119315401.1">
    <property type="nucleotide sequence ID" value="NZ_QXDL01000097.1"/>
</dbReference>
<evidence type="ECO:0000256" key="1">
    <source>
        <dbReference type="SAM" id="Coils"/>
    </source>
</evidence>
<organism evidence="4 5">
    <name type="scientific">Calidithermus terrae</name>
    <dbReference type="NCBI Taxonomy" id="1408545"/>
    <lineage>
        <taxon>Bacteria</taxon>
        <taxon>Thermotogati</taxon>
        <taxon>Deinococcota</taxon>
        <taxon>Deinococci</taxon>
        <taxon>Thermales</taxon>
        <taxon>Thermaceae</taxon>
        <taxon>Calidithermus</taxon>
    </lineage>
</organism>
<evidence type="ECO:0000259" key="3">
    <source>
        <dbReference type="SMART" id="SM00244"/>
    </source>
</evidence>
<dbReference type="CDD" id="cd03401">
    <property type="entry name" value="SPFH_prohibitin"/>
    <property type="match status" value="1"/>
</dbReference>
<dbReference type="PANTHER" id="PTHR23222">
    <property type="entry name" value="PROHIBITIN"/>
    <property type="match status" value="1"/>
</dbReference>
<dbReference type="InterPro" id="IPR000163">
    <property type="entry name" value="Prohibitin"/>
</dbReference>
<keyword evidence="2" id="KW-0812">Transmembrane</keyword>
<dbReference type="InterPro" id="IPR001107">
    <property type="entry name" value="Band_7"/>
</dbReference>
<dbReference type="AlphaFoldDB" id="A0A399EIX0"/>
<dbReference type="SMART" id="SM00244">
    <property type="entry name" value="PHB"/>
    <property type="match status" value="1"/>
</dbReference>
<dbReference type="GO" id="GO:0016020">
    <property type="term" value="C:membrane"/>
    <property type="evidence" value="ECO:0007669"/>
    <property type="project" value="InterPro"/>
</dbReference>